<protein>
    <submittedName>
        <fullName evidence="3">Amidohydrolase</fullName>
    </submittedName>
</protein>
<dbReference type="Gene3D" id="3.20.20.140">
    <property type="entry name" value="Metal-dependent hydrolases"/>
    <property type="match status" value="1"/>
</dbReference>
<dbReference type="GO" id="GO:0016787">
    <property type="term" value="F:hydrolase activity"/>
    <property type="evidence" value="ECO:0007669"/>
    <property type="project" value="UniProtKB-KW"/>
</dbReference>
<keyword evidence="1" id="KW-0456">Lyase</keyword>
<sequence length="362" mass="40209">MLTELDPKTETAAGPLKGLGAIDCDVHPRSPEQADLMPFMDSYWRDMLPYRDIGHMELTSYPFATKPFRAEGADGGVATPARLAEAHLDPLGLSAAVLNVVNGVQALFDPYMQTAMCQATNRWLAAEWLDHDPRLRGSLLVPFRHVEEAVAEIRRYADDKRFVQVLAICMGDGLLGQRDYWPIWRAASEAGFALSIHPGSNYRHAPTQAGFLSYLVEEQVTWTQGFASQTASLLSEGVLTEFPDMKVVMAESGISWLFGLSWRMAKDWRGSRVEVPWLKESPEVVLQRQLRFTLHPFDLPDDPEEVAAVIDCVGGSDMLLFSSDFPHDQGPRAALWPAGLAPDLAPAICRDNILATYPRLEV</sequence>
<dbReference type="Proteomes" id="UP000193963">
    <property type="component" value="Unassembled WGS sequence"/>
</dbReference>
<dbReference type="GO" id="GO:0005737">
    <property type="term" value="C:cytoplasm"/>
    <property type="evidence" value="ECO:0007669"/>
    <property type="project" value="TreeGrafter"/>
</dbReference>
<dbReference type="GO" id="GO:0019748">
    <property type="term" value="P:secondary metabolic process"/>
    <property type="evidence" value="ECO:0007669"/>
    <property type="project" value="TreeGrafter"/>
</dbReference>
<dbReference type="InterPro" id="IPR032465">
    <property type="entry name" value="ACMSD"/>
</dbReference>
<dbReference type="EMBL" id="FWFN01000001">
    <property type="protein sequence ID" value="SLN15086.1"/>
    <property type="molecule type" value="Genomic_DNA"/>
</dbReference>
<name>A0A1X6YC48_9RHOB</name>
<evidence type="ECO:0000259" key="2">
    <source>
        <dbReference type="Pfam" id="PF04909"/>
    </source>
</evidence>
<dbReference type="GO" id="GO:0016831">
    <property type="term" value="F:carboxy-lyase activity"/>
    <property type="evidence" value="ECO:0007669"/>
    <property type="project" value="InterPro"/>
</dbReference>
<dbReference type="SUPFAM" id="SSF51556">
    <property type="entry name" value="Metallo-dependent hydrolases"/>
    <property type="match status" value="1"/>
</dbReference>
<proteinExistence type="predicted"/>
<evidence type="ECO:0000313" key="4">
    <source>
        <dbReference type="Proteomes" id="UP000193963"/>
    </source>
</evidence>
<dbReference type="InterPro" id="IPR006680">
    <property type="entry name" value="Amidohydro-rel"/>
</dbReference>
<organism evidence="3 4">
    <name type="scientific">Pseudooceanicola marinus</name>
    <dbReference type="NCBI Taxonomy" id="396013"/>
    <lineage>
        <taxon>Bacteria</taxon>
        <taxon>Pseudomonadati</taxon>
        <taxon>Pseudomonadota</taxon>
        <taxon>Alphaproteobacteria</taxon>
        <taxon>Rhodobacterales</taxon>
        <taxon>Paracoccaceae</taxon>
        <taxon>Pseudooceanicola</taxon>
    </lineage>
</organism>
<dbReference type="PANTHER" id="PTHR21240">
    <property type="entry name" value="2-AMINO-3-CARBOXYLMUCONATE-6-SEMIALDEHYDE DECARBOXYLASE"/>
    <property type="match status" value="1"/>
</dbReference>
<keyword evidence="4" id="KW-1185">Reference proteome</keyword>
<dbReference type="AlphaFoldDB" id="A0A1X6YC48"/>
<gene>
    <name evidence="3" type="ORF">PSM7751_00393</name>
</gene>
<reference evidence="3 4" key="1">
    <citation type="submission" date="2017-03" db="EMBL/GenBank/DDBJ databases">
        <authorList>
            <person name="Afonso C.L."/>
            <person name="Miller P.J."/>
            <person name="Scott M.A."/>
            <person name="Spackman E."/>
            <person name="Goraichik I."/>
            <person name="Dimitrov K.M."/>
            <person name="Suarez D.L."/>
            <person name="Swayne D.E."/>
        </authorList>
    </citation>
    <scope>NUCLEOTIDE SEQUENCE [LARGE SCALE GENOMIC DNA]</scope>
    <source>
        <strain evidence="3 4">CECT 7751</strain>
    </source>
</reference>
<dbReference type="RefSeq" id="WP_085886304.1">
    <property type="nucleotide sequence ID" value="NZ_FWFN01000001.1"/>
</dbReference>
<accession>A0A1X6YC48</accession>
<dbReference type="InterPro" id="IPR032466">
    <property type="entry name" value="Metal_Hydrolase"/>
</dbReference>
<keyword evidence="3" id="KW-0378">Hydrolase</keyword>
<feature type="domain" description="Amidohydrolase-related" evidence="2">
    <location>
        <begin position="22"/>
        <end position="358"/>
    </location>
</feature>
<dbReference type="PANTHER" id="PTHR21240:SF28">
    <property type="entry name" value="ISO-OROTATE DECARBOXYLASE (EUROFUNG)"/>
    <property type="match status" value="1"/>
</dbReference>
<dbReference type="Pfam" id="PF04909">
    <property type="entry name" value="Amidohydro_2"/>
    <property type="match status" value="1"/>
</dbReference>
<evidence type="ECO:0000256" key="1">
    <source>
        <dbReference type="ARBA" id="ARBA00023239"/>
    </source>
</evidence>
<evidence type="ECO:0000313" key="3">
    <source>
        <dbReference type="EMBL" id="SLN15086.1"/>
    </source>
</evidence>
<dbReference type="OrthoDB" id="149172at2"/>